<dbReference type="RefSeq" id="WP_068348722.1">
    <property type="nucleotide sequence ID" value="NZ_JFHK01000023.1"/>
</dbReference>
<evidence type="ECO:0000313" key="2">
    <source>
        <dbReference type="EMBL" id="OAA28378.1"/>
    </source>
</evidence>
<organism evidence="2 3">
    <name type="scientific">Kosmotoga arenicorallina S304</name>
    <dbReference type="NCBI Taxonomy" id="1453497"/>
    <lineage>
        <taxon>Bacteria</taxon>
        <taxon>Thermotogati</taxon>
        <taxon>Thermotogota</taxon>
        <taxon>Thermotogae</taxon>
        <taxon>Kosmotogales</taxon>
        <taxon>Kosmotogaceae</taxon>
        <taxon>Kosmotoga</taxon>
    </lineage>
</organism>
<keyword evidence="3" id="KW-1185">Reference proteome</keyword>
<dbReference type="Gene3D" id="1.25.40.10">
    <property type="entry name" value="Tetratricopeptide repeat domain"/>
    <property type="match status" value="1"/>
</dbReference>
<dbReference type="STRING" id="1453497.AT15_04700"/>
<dbReference type="PANTHER" id="PTHR35807:SF2">
    <property type="entry name" value="TRANSCRIPTIONAL ACTIVATOR DOMAIN"/>
    <property type="match status" value="1"/>
</dbReference>
<dbReference type="InterPro" id="IPR016032">
    <property type="entry name" value="Sig_transdc_resp-reg_C-effctor"/>
</dbReference>
<dbReference type="GO" id="GO:0003677">
    <property type="term" value="F:DNA binding"/>
    <property type="evidence" value="ECO:0007669"/>
    <property type="project" value="InterPro"/>
</dbReference>
<comment type="caution">
    <text evidence="2">The sequence shown here is derived from an EMBL/GenBank/DDBJ whole genome shotgun (WGS) entry which is preliminary data.</text>
</comment>
<dbReference type="GO" id="GO:0006355">
    <property type="term" value="P:regulation of DNA-templated transcription"/>
    <property type="evidence" value="ECO:0007669"/>
    <property type="project" value="InterPro"/>
</dbReference>
<dbReference type="SMART" id="SM01043">
    <property type="entry name" value="BTAD"/>
    <property type="match status" value="1"/>
</dbReference>
<dbReference type="SUPFAM" id="SSF46894">
    <property type="entry name" value="C-terminal effector domain of the bipartite response regulators"/>
    <property type="match status" value="1"/>
</dbReference>
<dbReference type="PANTHER" id="PTHR35807">
    <property type="entry name" value="TRANSCRIPTIONAL REGULATOR REDD-RELATED"/>
    <property type="match status" value="1"/>
</dbReference>
<dbReference type="Proteomes" id="UP000077339">
    <property type="component" value="Unassembled WGS sequence"/>
</dbReference>
<dbReference type="InterPro" id="IPR036388">
    <property type="entry name" value="WH-like_DNA-bd_sf"/>
</dbReference>
<dbReference type="Gene3D" id="1.10.10.10">
    <property type="entry name" value="Winged helix-like DNA-binding domain superfamily/Winged helix DNA-binding domain"/>
    <property type="match status" value="1"/>
</dbReference>
<dbReference type="PATRIC" id="fig|1453497.3.peg.934"/>
<name>A0A176JXG8_9BACT</name>
<dbReference type="InterPro" id="IPR011990">
    <property type="entry name" value="TPR-like_helical_dom_sf"/>
</dbReference>
<sequence>MQRVLDITTFGTYRVMHKTLDVLRQYCKSEKGAELFRYLLANYEKKVSKEEIISLFWPGMDEKRARQNLSSTLYFVRNAFDKAIEPGTGKKICRSSSQMCWLELDESIYFDAKQLKEELELANKAETTEEKILHLENALLLYRGDFMKEDEYNDWVIPIRAEYREIVMNAFVELLDILYQKGDYNECMFYTLRLMEIAPYNEMAVKYKLRLLKRQGRISEARETYLRYVEHLKNHYNEKFAKDFEDILSSLESIETHYGKEQNMVNQKGGAALIDVNTFKEFAKFESLKRTSSACILFLQPEGFDRLNERARKELILLITSALRQGDAVAADKQNIYILLTEGKKSLANMVENRLRNKEKFNTLLKTFNVSKVQSKSFELNTFNDYLVFESSL</sequence>
<accession>A0A176JXG8</accession>
<evidence type="ECO:0000259" key="1">
    <source>
        <dbReference type="SMART" id="SM01043"/>
    </source>
</evidence>
<dbReference type="Pfam" id="PF03704">
    <property type="entry name" value="BTAD"/>
    <property type="match status" value="1"/>
</dbReference>
<dbReference type="EMBL" id="JFHK01000023">
    <property type="protein sequence ID" value="OAA28378.1"/>
    <property type="molecule type" value="Genomic_DNA"/>
</dbReference>
<protein>
    <recommendedName>
        <fullName evidence="1">Bacterial transcriptional activator domain-containing protein</fullName>
    </recommendedName>
</protein>
<dbReference type="AlphaFoldDB" id="A0A176JXG8"/>
<evidence type="ECO:0000313" key="3">
    <source>
        <dbReference type="Proteomes" id="UP000077339"/>
    </source>
</evidence>
<dbReference type="InterPro" id="IPR051677">
    <property type="entry name" value="AfsR-DnrI-RedD_regulator"/>
</dbReference>
<dbReference type="SUPFAM" id="SSF48452">
    <property type="entry name" value="TPR-like"/>
    <property type="match status" value="1"/>
</dbReference>
<feature type="domain" description="Bacterial transcriptional activator" evidence="1">
    <location>
        <begin position="110"/>
        <end position="240"/>
    </location>
</feature>
<proteinExistence type="predicted"/>
<dbReference type="OrthoDB" id="47826at2"/>
<gene>
    <name evidence="2" type="ORF">AT15_04700</name>
</gene>
<dbReference type="InterPro" id="IPR005158">
    <property type="entry name" value="BTAD"/>
</dbReference>
<reference evidence="2 3" key="1">
    <citation type="submission" date="2014-02" db="EMBL/GenBank/DDBJ databases">
        <title>Kosmotoga genome sequencing.</title>
        <authorList>
            <person name="Pollo S.M."/>
            <person name="Charchuk R."/>
            <person name="Nesbo C.L."/>
        </authorList>
    </citation>
    <scope>NUCLEOTIDE SEQUENCE [LARGE SCALE GENOMIC DNA]</scope>
    <source>
        <strain evidence="2 3">S304</strain>
    </source>
</reference>